<name>A8QB10_MALGO</name>
<evidence type="ECO:0000256" key="1">
    <source>
        <dbReference type="ARBA" id="ARBA00004245"/>
    </source>
</evidence>
<dbReference type="Gene3D" id="3.30.40.10">
    <property type="entry name" value="Zinc/RING finger domain, C3HC4 (zinc finger)"/>
    <property type="match status" value="1"/>
</dbReference>
<accession>A8QB10</accession>
<keyword evidence="5 8" id="KW-0863">Zinc-finger</keyword>
<dbReference type="VEuPathDB" id="FungiDB:MGL_3866"/>
<dbReference type="SUPFAM" id="SSF48065">
    <property type="entry name" value="DBL homology domain (DH-domain)"/>
    <property type="match status" value="1"/>
</dbReference>
<evidence type="ECO:0000256" key="7">
    <source>
        <dbReference type="ARBA" id="ARBA00023212"/>
    </source>
</evidence>
<evidence type="ECO:0000256" key="6">
    <source>
        <dbReference type="ARBA" id="ARBA00022833"/>
    </source>
</evidence>
<keyword evidence="7" id="KW-0206">Cytoskeleton</keyword>
<dbReference type="SUPFAM" id="SSF57903">
    <property type="entry name" value="FYVE/PHD zinc finger"/>
    <property type="match status" value="1"/>
</dbReference>
<dbReference type="InterPro" id="IPR017455">
    <property type="entry name" value="Znf_FYVE-rel"/>
</dbReference>
<gene>
    <name evidence="13" type="ORF">MGL_3866</name>
</gene>
<evidence type="ECO:0000256" key="9">
    <source>
        <dbReference type="SAM" id="MobiDB-lite"/>
    </source>
</evidence>
<dbReference type="InParanoid" id="A8QB10"/>
<dbReference type="PROSITE" id="PS50178">
    <property type="entry name" value="ZF_FYVE"/>
    <property type="match status" value="1"/>
</dbReference>
<dbReference type="OrthoDB" id="660555at2759"/>
<dbReference type="SMART" id="SM00233">
    <property type="entry name" value="PH"/>
    <property type="match status" value="1"/>
</dbReference>
<evidence type="ECO:0000256" key="2">
    <source>
        <dbReference type="ARBA" id="ARBA00022490"/>
    </source>
</evidence>
<dbReference type="Pfam" id="PF01363">
    <property type="entry name" value="FYVE"/>
    <property type="match status" value="1"/>
</dbReference>
<feature type="domain" description="DH" evidence="11">
    <location>
        <begin position="1"/>
        <end position="141"/>
    </location>
</feature>
<keyword evidence="14" id="KW-1185">Reference proteome</keyword>
<dbReference type="AlphaFoldDB" id="A8QB10"/>
<evidence type="ECO:0000256" key="3">
    <source>
        <dbReference type="ARBA" id="ARBA00022658"/>
    </source>
</evidence>
<dbReference type="RefSeq" id="XP_001729078.1">
    <property type="nucleotide sequence ID" value="XM_001729026.1"/>
</dbReference>
<protein>
    <recommendedName>
        <fullName evidence="15">FYVE-type domain-containing protein</fullName>
    </recommendedName>
</protein>
<dbReference type="STRING" id="425265.A8QB10"/>
<keyword evidence="4" id="KW-0479">Metal-binding</keyword>
<proteinExistence type="predicted"/>
<dbReference type="InterPro" id="IPR051092">
    <property type="entry name" value="FYVE_RhoGEF_PH"/>
</dbReference>
<evidence type="ECO:0000259" key="12">
    <source>
        <dbReference type="PROSITE" id="PS50178"/>
    </source>
</evidence>
<dbReference type="InterPro" id="IPR035899">
    <property type="entry name" value="DBL_dom_sf"/>
</dbReference>
<dbReference type="KEGG" id="mgl:MGL_3866"/>
<dbReference type="SMART" id="SM00064">
    <property type="entry name" value="FYVE"/>
    <property type="match status" value="1"/>
</dbReference>
<keyword evidence="2" id="KW-0963">Cytoplasm</keyword>
<comment type="caution">
    <text evidence="13">The sequence shown here is derived from an EMBL/GenBank/DDBJ whole genome shotgun (WGS) entry which is preliminary data.</text>
</comment>
<dbReference type="SUPFAM" id="SSF50729">
    <property type="entry name" value="PH domain-like"/>
    <property type="match status" value="1"/>
</dbReference>
<dbReference type="PROSITE" id="PS50010">
    <property type="entry name" value="DH_2"/>
    <property type="match status" value="1"/>
</dbReference>
<evidence type="ECO:0000256" key="8">
    <source>
        <dbReference type="PROSITE-ProRule" id="PRU00091"/>
    </source>
</evidence>
<dbReference type="GeneID" id="5853385"/>
<dbReference type="PANTHER" id="PTHR12673">
    <property type="entry name" value="FACIOGENITAL DYSPLASIA PROTEIN"/>
    <property type="match status" value="1"/>
</dbReference>
<dbReference type="GO" id="GO:0005737">
    <property type="term" value="C:cytoplasm"/>
    <property type="evidence" value="ECO:0007669"/>
    <property type="project" value="TreeGrafter"/>
</dbReference>
<dbReference type="GO" id="GO:0005085">
    <property type="term" value="F:guanyl-nucleotide exchange factor activity"/>
    <property type="evidence" value="ECO:0007669"/>
    <property type="project" value="UniProtKB-KW"/>
</dbReference>
<dbReference type="InterPro" id="IPR011993">
    <property type="entry name" value="PH-like_dom_sf"/>
</dbReference>
<feature type="region of interest" description="Disordered" evidence="9">
    <location>
        <begin position="369"/>
        <end position="393"/>
    </location>
</feature>
<dbReference type="InterPro" id="IPR001849">
    <property type="entry name" value="PH_domain"/>
</dbReference>
<sequence length="675" mass="75131">MVSSSQKSLKETYQAETKVDWDPVHDAIGDLLVPIAPFLKMYSLFMQNFSNSMQCIENEQRSNERFRSFLREATKNFDGASSRGTLLGLEAQLLSIVQRVPRYRLLLHALLQNTPLEHKDHPWLSETYAVVDHIATFVNEHVRQHELTLAAITLQRTLIGLDEPLVIPGRRLIKYGTLLKTRRKDIQPRRFYLFSDCLIIAAANSDTSSLVFEDESQLSSSKLLYSVQNHSNDHSSDSSIDRCSSQSTHGLGGANEILHLTNKLYLSDMTVISYDEWPMLPSESLSSSRTMPSISSRPIPSLRHKFEILSPQCSFSLYASTKAAKDSWVSAIRDTQSEFQTSLPSIRKSSELSERPLSFTSLSSDGTIFDGDLSESEQVSMSTESRRPKSKSMLFTSSQTTLPSLEDYHAPVWVPDSLVKRCKRCSEPFNIWRRKHHCRLCGNVFCASCCSGLFLLRGTASKVPNVRARVCVTCYTSNFCSSMPHTPTRPRMSRSLSSSNSDLLDTSVLSSSPLTSPTRSNASLRPVLHALPESTSMSTFVPSSPSASCASAFVSLPPLSRAESVNDFRAPPKSVLSPITNAPAAKPSKPHRRKWSIVSVPDENKSELPRVQVETKTVGLPTLEQHIPFNGMVSSASTPALTTYTSSHSILRRNTSRESLRTSQAVTWLQSVLRT</sequence>
<evidence type="ECO:0000256" key="4">
    <source>
        <dbReference type="ARBA" id="ARBA00022723"/>
    </source>
</evidence>
<evidence type="ECO:0008006" key="15">
    <source>
        <dbReference type="Google" id="ProtNLM"/>
    </source>
</evidence>
<evidence type="ECO:0000313" key="13">
    <source>
        <dbReference type="EMBL" id="EDP41864.1"/>
    </source>
</evidence>
<feature type="domain" description="FYVE-type" evidence="12">
    <location>
        <begin position="416"/>
        <end position="479"/>
    </location>
</feature>
<comment type="subcellular location">
    <subcellularLocation>
        <location evidence="1">Cytoplasm</location>
        <location evidence="1">Cytoskeleton</location>
    </subcellularLocation>
</comment>
<dbReference type="InterPro" id="IPR000219">
    <property type="entry name" value="DH_dom"/>
</dbReference>
<dbReference type="EMBL" id="AAYY01000015">
    <property type="protein sequence ID" value="EDP41864.1"/>
    <property type="molecule type" value="Genomic_DNA"/>
</dbReference>
<dbReference type="GO" id="GO:0005856">
    <property type="term" value="C:cytoskeleton"/>
    <property type="evidence" value="ECO:0007669"/>
    <property type="project" value="UniProtKB-SubCell"/>
</dbReference>
<keyword evidence="6" id="KW-0862">Zinc</keyword>
<evidence type="ECO:0000313" key="14">
    <source>
        <dbReference type="Proteomes" id="UP000008837"/>
    </source>
</evidence>
<dbReference type="OMA" id="VWVPDSL"/>
<dbReference type="Gene3D" id="1.20.900.10">
    <property type="entry name" value="Dbl homology (DH) domain"/>
    <property type="match status" value="1"/>
</dbReference>
<evidence type="ECO:0000256" key="5">
    <source>
        <dbReference type="ARBA" id="ARBA00022771"/>
    </source>
</evidence>
<dbReference type="Pfam" id="PF00621">
    <property type="entry name" value="RhoGEF"/>
    <property type="match status" value="1"/>
</dbReference>
<dbReference type="GO" id="GO:0008270">
    <property type="term" value="F:zinc ion binding"/>
    <property type="evidence" value="ECO:0007669"/>
    <property type="project" value="UniProtKB-KW"/>
</dbReference>
<evidence type="ECO:0000259" key="10">
    <source>
        <dbReference type="PROSITE" id="PS50003"/>
    </source>
</evidence>
<reference evidence="13 14" key="1">
    <citation type="journal article" date="2007" name="Proc. Natl. Acad. Sci. U.S.A.">
        <title>Dandruff-associated Malassezia genomes reveal convergent and divergent virulence traits shared with plant and human fungal pathogens.</title>
        <authorList>
            <person name="Xu J."/>
            <person name="Saunders C.W."/>
            <person name="Hu P."/>
            <person name="Grant R.A."/>
            <person name="Boekhout T."/>
            <person name="Kuramae E.E."/>
            <person name="Kronstad J.W."/>
            <person name="Deangelis Y.M."/>
            <person name="Reeder N.L."/>
            <person name="Johnstone K.R."/>
            <person name="Leland M."/>
            <person name="Fieno A.M."/>
            <person name="Begley W.M."/>
            <person name="Sun Y."/>
            <person name="Lacey M.P."/>
            <person name="Chaudhary T."/>
            <person name="Keough T."/>
            <person name="Chu L."/>
            <person name="Sears R."/>
            <person name="Yuan B."/>
            <person name="Dawson T.L.Jr."/>
        </authorList>
    </citation>
    <scope>NUCLEOTIDE SEQUENCE [LARGE SCALE GENOMIC DNA]</scope>
    <source>
        <strain evidence="14">ATCC MYA-4612 / CBS 7966</strain>
    </source>
</reference>
<feature type="domain" description="PH" evidence="10">
    <location>
        <begin position="171"/>
        <end position="337"/>
    </location>
</feature>
<dbReference type="InterPro" id="IPR011011">
    <property type="entry name" value="Znf_FYVE_PHD"/>
</dbReference>
<dbReference type="InterPro" id="IPR013083">
    <property type="entry name" value="Znf_RING/FYVE/PHD"/>
</dbReference>
<dbReference type="Gene3D" id="2.30.29.30">
    <property type="entry name" value="Pleckstrin-homology domain (PH domain)/Phosphotyrosine-binding domain (PTB)"/>
    <property type="match status" value="1"/>
</dbReference>
<dbReference type="PANTHER" id="PTHR12673:SF270">
    <property type="entry name" value="FYVE-TYPE DOMAIN-CONTAINING PROTEIN"/>
    <property type="match status" value="1"/>
</dbReference>
<dbReference type="SMART" id="SM00325">
    <property type="entry name" value="RhoGEF"/>
    <property type="match status" value="1"/>
</dbReference>
<organism evidence="13 14">
    <name type="scientific">Malassezia globosa (strain ATCC MYA-4612 / CBS 7966)</name>
    <name type="common">Dandruff-associated fungus</name>
    <dbReference type="NCBI Taxonomy" id="425265"/>
    <lineage>
        <taxon>Eukaryota</taxon>
        <taxon>Fungi</taxon>
        <taxon>Dikarya</taxon>
        <taxon>Basidiomycota</taxon>
        <taxon>Ustilaginomycotina</taxon>
        <taxon>Malasseziomycetes</taxon>
        <taxon>Malasseziales</taxon>
        <taxon>Malasseziaceae</taxon>
        <taxon>Malassezia</taxon>
    </lineage>
</organism>
<dbReference type="Proteomes" id="UP000008837">
    <property type="component" value="Unassembled WGS sequence"/>
</dbReference>
<keyword evidence="3" id="KW-0344">Guanine-nucleotide releasing factor</keyword>
<dbReference type="InterPro" id="IPR000306">
    <property type="entry name" value="Znf_FYVE"/>
</dbReference>
<dbReference type="PROSITE" id="PS50003">
    <property type="entry name" value="PH_DOMAIN"/>
    <property type="match status" value="1"/>
</dbReference>
<evidence type="ECO:0000259" key="11">
    <source>
        <dbReference type="PROSITE" id="PS50010"/>
    </source>
</evidence>